<proteinExistence type="predicted"/>
<evidence type="ECO:0000313" key="1">
    <source>
        <dbReference type="EMBL" id="QWG08914.1"/>
    </source>
</evidence>
<gene>
    <name evidence="1" type="ORF">KM029_08215</name>
</gene>
<accession>A0ABX8GZR6</accession>
<name>A0ABX8GZR6_9BACT</name>
<sequence length="68" mass="7799">MENIELDKIIQCFKTFKESQVIFTSSEGEIVVPRSEDEAFLLSEKGHTAIFRDDYSKDLGFDGLGLFY</sequence>
<reference evidence="1 2" key="1">
    <citation type="submission" date="2021-05" db="EMBL/GenBank/DDBJ databases">
        <title>Comparative genomic studies on the polysaccharide-degrading batcterial strains of the Flammeovirga genus.</title>
        <authorList>
            <person name="Zewei F."/>
            <person name="Zheng Z."/>
            <person name="Yu L."/>
            <person name="Ruyue G."/>
            <person name="Yanhong M."/>
            <person name="Yuanyuan C."/>
            <person name="Jingyan G."/>
            <person name="Wenjun H."/>
        </authorList>
    </citation>
    <scope>NUCLEOTIDE SEQUENCE [LARGE SCALE GENOMIC DNA]</scope>
    <source>
        <strain evidence="1 2">YS10</strain>
    </source>
</reference>
<organism evidence="1 2">
    <name type="scientific">Flammeovirga kamogawensis</name>
    <dbReference type="NCBI Taxonomy" id="373891"/>
    <lineage>
        <taxon>Bacteria</taxon>
        <taxon>Pseudomonadati</taxon>
        <taxon>Bacteroidota</taxon>
        <taxon>Cytophagia</taxon>
        <taxon>Cytophagales</taxon>
        <taxon>Flammeovirgaceae</taxon>
        <taxon>Flammeovirga</taxon>
    </lineage>
</organism>
<protein>
    <submittedName>
        <fullName evidence="1">Uncharacterized protein</fullName>
    </submittedName>
</protein>
<dbReference type="EMBL" id="CP076128">
    <property type="protein sequence ID" value="QWG08914.1"/>
    <property type="molecule type" value="Genomic_DNA"/>
</dbReference>
<dbReference type="Proteomes" id="UP000682802">
    <property type="component" value="Chromosome 1"/>
</dbReference>
<keyword evidence="2" id="KW-1185">Reference proteome</keyword>
<evidence type="ECO:0000313" key="2">
    <source>
        <dbReference type="Proteomes" id="UP000682802"/>
    </source>
</evidence>
<dbReference type="RefSeq" id="WP_144072823.1">
    <property type="nucleotide sequence ID" value="NZ_CP076128.1"/>
</dbReference>